<reference evidence="3" key="1">
    <citation type="submission" date="2024-07" db="EMBL/GenBank/DDBJ databases">
        <title>Two chromosome-level genome assemblies of Korean endemic species Abeliophyllum distichum and Forsythia ovata (Oleaceae).</title>
        <authorList>
            <person name="Jang H."/>
        </authorList>
    </citation>
    <scope>NUCLEOTIDE SEQUENCE [LARGE SCALE GENOMIC DNA]</scope>
</reference>
<dbReference type="EMBL" id="JBFOLK010000002">
    <property type="protein sequence ID" value="KAL2532416.1"/>
    <property type="molecule type" value="Genomic_DNA"/>
</dbReference>
<organism evidence="2 3">
    <name type="scientific">Abeliophyllum distichum</name>
    <dbReference type="NCBI Taxonomy" id="126358"/>
    <lineage>
        <taxon>Eukaryota</taxon>
        <taxon>Viridiplantae</taxon>
        <taxon>Streptophyta</taxon>
        <taxon>Embryophyta</taxon>
        <taxon>Tracheophyta</taxon>
        <taxon>Spermatophyta</taxon>
        <taxon>Magnoliopsida</taxon>
        <taxon>eudicotyledons</taxon>
        <taxon>Gunneridae</taxon>
        <taxon>Pentapetalae</taxon>
        <taxon>asterids</taxon>
        <taxon>lamiids</taxon>
        <taxon>Lamiales</taxon>
        <taxon>Oleaceae</taxon>
        <taxon>Forsythieae</taxon>
        <taxon>Abeliophyllum</taxon>
    </lineage>
</organism>
<evidence type="ECO:0000313" key="3">
    <source>
        <dbReference type="Proteomes" id="UP001604336"/>
    </source>
</evidence>
<keyword evidence="3" id="KW-1185">Reference proteome</keyword>
<gene>
    <name evidence="2" type="ORF">Adt_05767</name>
</gene>
<accession>A0ABD1V5F6</accession>
<proteinExistence type="predicted"/>
<evidence type="ECO:0000256" key="1">
    <source>
        <dbReference type="SAM" id="MobiDB-lite"/>
    </source>
</evidence>
<dbReference type="Proteomes" id="UP001604336">
    <property type="component" value="Unassembled WGS sequence"/>
</dbReference>
<feature type="region of interest" description="Disordered" evidence="1">
    <location>
        <begin position="75"/>
        <end position="115"/>
    </location>
</feature>
<name>A0ABD1V5F6_9LAMI</name>
<sequence>MIKELKSAGHIFLDKQQVQALIRSLSNNWKHLKVNLTHNDSIKTFADAARHVGLEDERHGAVKSLECTFVVESGSRKASSFKRKKNWNKCGKEKRKETGQEPKKNKSKYNKKEKWFGKKKDNSKYAGSLCSGLS</sequence>
<dbReference type="AlphaFoldDB" id="A0ABD1V5F6"/>
<evidence type="ECO:0000313" key="2">
    <source>
        <dbReference type="EMBL" id="KAL2532416.1"/>
    </source>
</evidence>
<comment type="caution">
    <text evidence="2">The sequence shown here is derived from an EMBL/GenBank/DDBJ whole genome shotgun (WGS) entry which is preliminary data.</text>
</comment>
<protein>
    <submittedName>
        <fullName evidence="2">Uncharacterized protein</fullName>
    </submittedName>
</protein>
<feature type="compositionally biased region" description="Basic and acidic residues" evidence="1">
    <location>
        <begin position="90"/>
        <end position="115"/>
    </location>
</feature>